<evidence type="ECO:0000256" key="12">
    <source>
        <dbReference type="SAM" id="Phobius"/>
    </source>
</evidence>
<evidence type="ECO:0000256" key="10">
    <source>
        <dbReference type="ARBA" id="ARBA00023136"/>
    </source>
</evidence>
<evidence type="ECO:0000256" key="9">
    <source>
        <dbReference type="ARBA" id="ARBA00023098"/>
    </source>
</evidence>
<dbReference type="AlphaFoldDB" id="A0A517U4X7"/>
<dbReference type="EMBL" id="CP036339">
    <property type="protein sequence ID" value="QDT75684.1"/>
    <property type="molecule type" value="Genomic_DNA"/>
</dbReference>
<protein>
    <submittedName>
        <fullName evidence="14">Fatty acid desaturase</fullName>
    </submittedName>
</protein>
<dbReference type="CDD" id="cd03505">
    <property type="entry name" value="Delta9-FADS-like"/>
    <property type="match status" value="1"/>
</dbReference>
<dbReference type="GO" id="GO:0006633">
    <property type="term" value="P:fatty acid biosynthetic process"/>
    <property type="evidence" value="ECO:0007669"/>
    <property type="project" value="UniProtKB-KW"/>
</dbReference>
<evidence type="ECO:0000256" key="2">
    <source>
        <dbReference type="ARBA" id="ARBA00008749"/>
    </source>
</evidence>
<dbReference type="Proteomes" id="UP000317909">
    <property type="component" value="Chromosome"/>
</dbReference>
<dbReference type="GO" id="GO:0016020">
    <property type="term" value="C:membrane"/>
    <property type="evidence" value="ECO:0007669"/>
    <property type="project" value="UniProtKB-SubCell"/>
</dbReference>
<keyword evidence="8" id="KW-0408">Iron</keyword>
<keyword evidence="5" id="KW-0276">Fatty acid metabolism</keyword>
<evidence type="ECO:0000256" key="11">
    <source>
        <dbReference type="ARBA" id="ARBA00023160"/>
    </source>
</evidence>
<dbReference type="RefSeq" id="WP_145435460.1">
    <property type="nucleotide sequence ID" value="NZ_CP036339.1"/>
</dbReference>
<keyword evidence="15" id="KW-1185">Reference proteome</keyword>
<sequence length="337" mass="39059">MRVDQPLQKSSGALALPLRVNANVIQWNYVLSFAVMHLLAALAFVPYFFSWSGVIAFWLGVVIFGQIGIPVCYHRQLTHRSFKTPKWLEHFFVVLALCSAQETPAKWVAWHRKHHSHSDEQDDPHTPLVNFLWAHIGWLCVKNRSQTPLSFYEKYSRDILQDPFYMYLERNWLAFGWIYLAHAAIYFVASWGIAYGVLQDNAAALQMALSLVVWGVLARTVYVWHITWSVNSLSHIFGYRNFKTDDHSRNNWFVALITGGEGWHNNHHGDQAAASLQTRWWEFDLNYYFIRLLERLGLATDVIPLARDRRMPTSAEGDFRRPVGQLRGTAAQMPLRK</sequence>
<evidence type="ECO:0000256" key="1">
    <source>
        <dbReference type="ARBA" id="ARBA00004141"/>
    </source>
</evidence>
<feature type="transmembrane region" description="Helical" evidence="12">
    <location>
        <begin position="172"/>
        <end position="198"/>
    </location>
</feature>
<feature type="transmembrane region" description="Helical" evidence="12">
    <location>
        <begin position="29"/>
        <end position="49"/>
    </location>
</feature>
<dbReference type="InterPro" id="IPR005804">
    <property type="entry name" value="FA_desaturase_dom"/>
</dbReference>
<evidence type="ECO:0000256" key="5">
    <source>
        <dbReference type="ARBA" id="ARBA00022832"/>
    </source>
</evidence>
<evidence type="ECO:0000256" key="4">
    <source>
        <dbReference type="ARBA" id="ARBA00022692"/>
    </source>
</evidence>
<keyword evidence="4 12" id="KW-0812">Transmembrane</keyword>
<dbReference type="PANTHER" id="PTHR11351">
    <property type="entry name" value="ACYL-COA DESATURASE"/>
    <property type="match status" value="1"/>
</dbReference>
<dbReference type="KEGG" id="llh:I41_49260"/>
<evidence type="ECO:0000256" key="6">
    <source>
        <dbReference type="ARBA" id="ARBA00022989"/>
    </source>
</evidence>
<dbReference type="InterPro" id="IPR015876">
    <property type="entry name" value="Acyl-CoA_DS"/>
</dbReference>
<keyword evidence="9" id="KW-0443">Lipid metabolism</keyword>
<evidence type="ECO:0000256" key="8">
    <source>
        <dbReference type="ARBA" id="ARBA00023004"/>
    </source>
</evidence>
<comment type="subcellular location">
    <subcellularLocation>
        <location evidence="1">Membrane</location>
        <topology evidence="1">Multi-pass membrane protein</topology>
    </subcellularLocation>
</comment>
<evidence type="ECO:0000259" key="13">
    <source>
        <dbReference type="Pfam" id="PF00487"/>
    </source>
</evidence>
<dbReference type="PRINTS" id="PR00075">
    <property type="entry name" value="FACDDSATRASE"/>
</dbReference>
<comment type="similarity">
    <text evidence="2">Belongs to the fatty acid desaturase type 2 family.</text>
</comment>
<gene>
    <name evidence="14" type="ORF">I41_49260</name>
</gene>
<keyword evidence="3" id="KW-0444">Lipid biosynthesis</keyword>
<keyword evidence="10 12" id="KW-0472">Membrane</keyword>
<evidence type="ECO:0000313" key="15">
    <source>
        <dbReference type="Proteomes" id="UP000317909"/>
    </source>
</evidence>
<evidence type="ECO:0000313" key="14">
    <source>
        <dbReference type="EMBL" id="QDT75684.1"/>
    </source>
</evidence>
<feature type="transmembrane region" description="Helical" evidence="12">
    <location>
        <begin position="204"/>
        <end position="224"/>
    </location>
</feature>
<name>A0A517U4X7_9BACT</name>
<organism evidence="14 15">
    <name type="scientific">Lacipirellula limnantheis</name>
    <dbReference type="NCBI Taxonomy" id="2528024"/>
    <lineage>
        <taxon>Bacteria</taxon>
        <taxon>Pseudomonadati</taxon>
        <taxon>Planctomycetota</taxon>
        <taxon>Planctomycetia</taxon>
        <taxon>Pirellulales</taxon>
        <taxon>Lacipirellulaceae</taxon>
        <taxon>Lacipirellula</taxon>
    </lineage>
</organism>
<accession>A0A517U4X7</accession>
<dbReference type="OrthoDB" id="19906at2"/>
<reference evidence="14 15" key="1">
    <citation type="submission" date="2019-02" db="EMBL/GenBank/DDBJ databases">
        <title>Deep-cultivation of Planctomycetes and their phenomic and genomic characterization uncovers novel biology.</title>
        <authorList>
            <person name="Wiegand S."/>
            <person name="Jogler M."/>
            <person name="Boedeker C."/>
            <person name="Pinto D."/>
            <person name="Vollmers J."/>
            <person name="Rivas-Marin E."/>
            <person name="Kohn T."/>
            <person name="Peeters S.H."/>
            <person name="Heuer A."/>
            <person name="Rast P."/>
            <person name="Oberbeckmann S."/>
            <person name="Bunk B."/>
            <person name="Jeske O."/>
            <person name="Meyerdierks A."/>
            <person name="Storesund J.E."/>
            <person name="Kallscheuer N."/>
            <person name="Luecker S."/>
            <person name="Lage O.M."/>
            <person name="Pohl T."/>
            <person name="Merkel B.J."/>
            <person name="Hornburger P."/>
            <person name="Mueller R.-W."/>
            <person name="Bruemmer F."/>
            <person name="Labrenz M."/>
            <person name="Spormann A.M."/>
            <person name="Op den Camp H."/>
            <person name="Overmann J."/>
            <person name="Amann R."/>
            <person name="Jetten M.S.M."/>
            <person name="Mascher T."/>
            <person name="Medema M.H."/>
            <person name="Devos D.P."/>
            <person name="Kaster A.-K."/>
            <person name="Ovreas L."/>
            <person name="Rohde M."/>
            <person name="Galperin M.Y."/>
            <person name="Jogler C."/>
        </authorList>
    </citation>
    <scope>NUCLEOTIDE SEQUENCE [LARGE SCALE GENOMIC DNA]</scope>
    <source>
        <strain evidence="14 15">I41</strain>
    </source>
</reference>
<feature type="transmembrane region" description="Helical" evidence="12">
    <location>
        <begin position="55"/>
        <end position="73"/>
    </location>
</feature>
<dbReference type="PANTHER" id="PTHR11351:SF31">
    <property type="entry name" value="DESATURASE 1, ISOFORM A-RELATED"/>
    <property type="match status" value="1"/>
</dbReference>
<keyword evidence="11" id="KW-0275">Fatty acid biosynthesis</keyword>
<proteinExistence type="inferred from homology"/>
<evidence type="ECO:0000256" key="7">
    <source>
        <dbReference type="ARBA" id="ARBA00023002"/>
    </source>
</evidence>
<dbReference type="Pfam" id="PF00487">
    <property type="entry name" value="FA_desaturase"/>
    <property type="match status" value="1"/>
</dbReference>
<keyword evidence="6 12" id="KW-1133">Transmembrane helix</keyword>
<feature type="domain" description="Fatty acid desaturase" evidence="13">
    <location>
        <begin position="56"/>
        <end position="268"/>
    </location>
</feature>
<evidence type="ECO:0000256" key="3">
    <source>
        <dbReference type="ARBA" id="ARBA00022516"/>
    </source>
</evidence>
<dbReference type="GO" id="GO:0016717">
    <property type="term" value="F:oxidoreductase activity, acting on paired donors, with oxidation of a pair of donors resulting in the reduction of molecular oxygen to two molecules of water"/>
    <property type="evidence" value="ECO:0007669"/>
    <property type="project" value="InterPro"/>
</dbReference>
<keyword evidence="7" id="KW-0560">Oxidoreductase</keyword>